<evidence type="ECO:0000259" key="4">
    <source>
        <dbReference type="SMART" id="SM00244"/>
    </source>
</evidence>
<dbReference type="SUPFAM" id="SSF117892">
    <property type="entry name" value="Band 7/SPFH domain"/>
    <property type="match status" value="1"/>
</dbReference>
<dbReference type="InterPro" id="IPR001107">
    <property type="entry name" value="Band_7"/>
</dbReference>
<dbReference type="Gene3D" id="6.10.250.2090">
    <property type="match status" value="1"/>
</dbReference>
<feature type="region of interest" description="Disordered" evidence="2">
    <location>
        <begin position="1"/>
        <end position="23"/>
    </location>
</feature>
<dbReference type="InterPro" id="IPR001972">
    <property type="entry name" value="Stomatin_HflK_fam"/>
</dbReference>
<evidence type="ECO:0000256" key="2">
    <source>
        <dbReference type="SAM" id="MobiDB-lite"/>
    </source>
</evidence>
<feature type="domain" description="Band 7" evidence="4">
    <location>
        <begin position="72"/>
        <end position="230"/>
    </location>
</feature>
<comment type="similarity">
    <text evidence="1">Belongs to the band 7/mec-2 family.</text>
</comment>
<dbReference type="Gene3D" id="3.30.479.30">
    <property type="entry name" value="Band 7 domain"/>
    <property type="match status" value="1"/>
</dbReference>
<gene>
    <name evidence="5" type="ORF">VIN30_01435</name>
</gene>
<dbReference type="InterPro" id="IPR036013">
    <property type="entry name" value="Band_7/SPFH_dom_sf"/>
</dbReference>
<dbReference type="PANTHER" id="PTHR10264:SF19">
    <property type="entry name" value="AT06885P-RELATED"/>
    <property type="match status" value="1"/>
</dbReference>
<feature type="transmembrane region" description="Helical" evidence="3">
    <location>
        <begin position="57"/>
        <end position="78"/>
    </location>
</feature>
<dbReference type="PANTHER" id="PTHR10264">
    <property type="entry name" value="BAND 7 PROTEIN-RELATED"/>
    <property type="match status" value="1"/>
</dbReference>
<dbReference type="EMBL" id="JAYMFF010000002">
    <property type="protein sequence ID" value="MEC4175111.1"/>
    <property type="molecule type" value="Genomic_DNA"/>
</dbReference>
<keyword evidence="3" id="KW-1133">Transmembrane helix</keyword>
<reference evidence="5 6" key="1">
    <citation type="submission" date="2024-01" db="EMBL/GenBank/DDBJ databases">
        <title>novel species in genus Adlercreutzia.</title>
        <authorList>
            <person name="Liu X."/>
        </authorList>
    </citation>
    <scope>NUCLEOTIDE SEQUENCE [LARGE SCALE GENOMIC DNA]</scope>
    <source>
        <strain evidence="5 6">R7</strain>
    </source>
</reference>
<dbReference type="InterPro" id="IPR043202">
    <property type="entry name" value="Band-7_stomatin-like"/>
</dbReference>
<protein>
    <submittedName>
        <fullName evidence="5">Slipin family protein</fullName>
    </submittedName>
</protein>
<keyword evidence="3" id="KW-0472">Membrane</keyword>
<evidence type="ECO:0000313" key="6">
    <source>
        <dbReference type="Proteomes" id="UP001349994"/>
    </source>
</evidence>
<dbReference type="Pfam" id="PF01145">
    <property type="entry name" value="Band_7"/>
    <property type="match status" value="1"/>
</dbReference>
<feature type="transmembrane region" description="Helical" evidence="3">
    <location>
        <begin position="30"/>
        <end position="51"/>
    </location>
</feature>
<dbReference type="CDD" id="cd13775">
    <property type="entry name" value="SPFH_eoslipins_u3"/>
    <property type="match status" value="1"/>
</dbReference>
<keyword evidence="6" id="KW-1185">Reference proteome</keyword>
<proteinExistence type="inferred from homology"/>
<name>A0ABU6IF87_9ACTN</name>
<evidence type="ECO:0000256" key="1">
    <source>
        <dbReference type="ARBA" id="ARBA00008164"/>
    </source>
</evidence>
<dbReference type="PRINTS" id="PR00721">
    <property type="entry name" value="STOMATIN"/>
</dbReference>
<keyword evidence="3" id="KW-0812">Transmembrane</keyword>
<accession>A0ABU6IF87</accession>
<dbReference type="RefSeq" id="WP_338208684.1">
    <property type="nucleotide sequence ID" value="NZ_JAYMFF010000002.1"/>
</dbReference>
<evidence type="ECO:0000256" key="3">
    <source>
        <dbReference type="SAM" id="Phobius"/>
    </source>
</evidence>
<evidence type="ECO:0000313" key="5">
    <source>
        <dbReference type="EMBL" id="MEC4175111.1"/>
    </source>
</evidence>
<dbReference type="Proteomes" id="UP001349994">
    <property type="component" value="Unassembled WGS sequence"/>
</dbReference>
<comment type="caution">
    <text evidence="5">The sequence shown here is derived from an EMBL/GenBank/DDBJ whole genome shotgun (WGS) entry which is preliminary data.</text>
</comment>
<feature type="compositionally biased region" description="Basic and acidic residues" evidence="2">
    <location>
        <begin position="11"/>
        <end position="23"/>
    </location>
</feature>
<sequence>MAKENGVGNRASREKPHYEMEEKQSTTSQYGSVLFTLTVFVVVAAAVLFLTWSDVSIVTIALALLLGWLMASAVNIAFQWEKAVIARFGKINRIVGPGIYFLIPIIESKAATIDQRVRTTAFGAEETLSSDLVPVDVDAVLFWVVWDAEKACTEVRNYEQAISLCAQTAMRDAIGQISLSEIAVRRSYLDKELQRIISEKVEEWGLSVVSVEIRDIVIPKELQDAMSKQAQAERERDARVLLAEVERDISEMYVEAASVYGCPEKALQLRTMNLVHDSVKQHGGMIVVPSAYSEGFNDGGIDAMKDLLR</sequence>
<dbReference type="SMART" id="SM00244">
    <property type="entry name" value="PHB"/>
    <property type="match status" value="1"/>
</dbReference>
<organism evidence="5 6">
    <name type="scientific">Adlercreutzia wanghongyangiae</name>
    <dbReference type="NCBI Taxonomy" id="3111451"/>
    <lineage>
        <taxon>Bacteria</taxon>
        <taxon>Bacillati</taxon>
        <taxon>Actinomycetota</taxon>
        <taxon>Coriobacteriia</taxon>
        <taxon>Eggerthellales</taxon>
        <taxon>Eggerthellaceae</taxon>
        <taxon>Adlercreutzia</taxon>
    </lineage>
</organism>